<dbReference type="Gene3D" id="2.70.98.30">
    <property type="entry name" value="Golgi alpha-mannosidase II, domain 4"/>
    <property type="match status" value="1"/>
</dbReference>
<dbReference type="Pfam" id="PF17677">
    <property type="entry name" value="Glyco_hydro38C2"/>
    <property type="match status" value="1"/>
</dbReference>
<organism evidence="10 11">
    <name type="scientific">Pseudomicrostroma glucosiphilum</name>
    <dbReference type="NCBI Taxonomy" id="1684307"/>
    <lineage>
        <taxon>Eukaryota</taxon>
        <taxon>Fungi</taxon>
        <taxon>Dikarya</taxon>
        <taxon>Basidiomycota</taxon>
        <taxon>Ustilaginomycotina</taxon>
        <taxon>Exobasidiomycetes</taxon>
        <taxon>Microstromatales</taxon>
        <taxon>Microstromatales incertae sedis</taxon>
        <taxon>Pseudomicrostroma</taxon>
    </lineage>
</organism>
<dbReference type="GO" id="GO:0009313">
    <property type="term" value="P:oligosaccharide catabolic process"/>
    <property type="evidence" value="ECO:0007669"/>
    <property type="project" value="TreeGrafter"/>
</dbReference>
<dbReference type="SMART" id="SM00872">
    <property type="entry name" value="Alpha-mann_mid"/>
    <property type="match status" value="1"/>
</dbReference>
<dbReference type="Gene3D" id="1.20.1270.50">
    <property type="entry name" value="Glycoside hydrolase family 38, central domain"/>
    <property type="match status" value="1"/>
</dbReference>
<dbReference type="EC" id="3.2.1.24" evidence="3"/>
<dbReference type="Pfam" id="PF09261">
    <property type="entry name" value="Alpha-mann_mid"/>
    <property type="match status" value="1"/>
</dbReference>
<dbReference type="EMBL" id="KZ819326">
    <property type="protein sequence ID" value="PWN21133.1"/>
    <property type="molecule type" value="Genomic_DNA"/>
</dbReference>
<dbReference type="InterPro" id="IPR028995">
    <property type="entry name" value="Glyco_hydro_57/38_cen_sf"/>
</dbReference>
<dbReference type="GO" id="GO:0004559">
    <property type="term" value="F:alpha-mannosidase activity"/>
    <property type="evidence" value="ECO:0007669"/>
    <property type="project" value="UniProtKB-EC"/>
</dbReference>
<evidence type="ECO:0000256" key="5">
    <source>
        <dbReference type="ARBA" id="ARBA00022801"/>
    </source>
</evidence>
<dbReference type="AlphaFoldDB" id="A0A316U9Q0"/>
<comment type="similarity">
    <text evidence="2">Belongs to the glycosyl hydrolase 38 family.</text>
</comment>
<dbReference type="RefSeq" id="XP_025348293.1">
    <property type="nucleotide sequence ID" value="XM_025490659.1"/>
</dbReference>
<keyword evidence="5" id="KW-0378">Hydrolase</keyword>
<sequence length="1143" mass="128154">MPYPVLAADAARPVRGPSIRSQQERRLNDFVGGQFANYNLSSVLFEDRTDDEEVISMGKWSPDIGAKPSFDVAKKQKYVECKKGDAFGPSWTNHWVRVTINVPKEWQDKDWVELEFDPRCEALIYSEDGAALQGITGGGDKRRVDFPLKPKMRKGTLTLYIEITCNGMFGLPSDSTGDPDPDRFFVLASADIVVKRPEAWKLMWDWEILRGCVDEMPKDGVLQNKALWICNEIMSTFRKGDLSSIDRCRKVAEEVLGANWEDEGASIYKDSEGDRAAPQLWSLGHTHIDTAWLWPFSATQQKVARSWSTQLDLMDRYPEYKFTASTAQQFAWLEELYPELFERVKQKVKEGRFVPIGGTWVENDANLPSGEAFVRQFLYGQRFFESRFGKRCDIFWLPDSFGYNAQIPQLARESGCDYWFTQKLSWSNINKFPHNTFMWTGLDGTQIITHMTPVDNYDSQCGADDIRKGSWNNKNLNVQPAALHLYGWGDGGGGPTAPNLEKLRRARAVYNNGYTEMPKVVVGHNARDFYDHVLKTTKQGNRLPTWQGEIYLEFHRAVQTSHGSIKRWNRKLEILLHNVEWVATLASISDASGKYKYPKEKLDALWEPFLKCQFHDVLPGSSIRLVYDDAEKIYADVDRKARALLDDAESALSSKAQSTGVINTLDVPRRELVEVPLAGRGGSEVHLLQQTAVQMSVDGSTAVLLVEDVNKTGVIAPSRSSALVMRDLEAVSLVESANGDFDLSNFNLSIKVSNGRITSIYDLIAGREIIADGRTAGLVICEDYPNQFDAWDTDIWSLDTLEEIRFDRVRVQQRGPWRATLALEATFGKSKATFSLSLDALPATAQTGSVSQKRNARSYLNVQAHVDWHEKHRFLRFEVPTSLQTDTASFETQFGVTKRPTTRNTSWEAAKFEVCGHKFTDLSEANYGFAILNDCKYGHSAEGGTLRISLLKAATYPDAHQDEGEHVFSFALYPHAGTLAESDVVAAARIYNNPVEESSLRNALALGLSPASRVKPSPSAKPTPTMPFSVEQSAKGTVVLDTMKRGEQDFDYYGKKGSSSTTVILRMYESLGAAASVELKIAEGLKIQKVVECTILEDELQTEKSEGIEVEGLKSYIDPKDGSTAVSLHFRAFQIKTVKIYLA</sequence>
<dbReference type="Gene3D" id="3.20.110.10">
    <property type="entry name" value="Glycoside hydrolase 38, N terminal domain"/>
    <property type="match status" value="1"/>
</dbReference>
<dbReference type="GeneID" id="37012393"/>
<dbReference type="SUPFAM" id="SSF74650">
    <property type="entry name" value="Galactose mutarotase-like"/>
    <property type="match status" value="1"/>
</dbReference>
<dbReference type="PANTHER" id="PTHR46017">
    <property type="entry name" value="ALPHA-MANNOSIDASE 2C1"/>
    <property type="match status" value="1"/>
</dbReference>
<dbReference type="Pfam" id="PF07748">
    <property type="entry name" value="Glyco_hydro_38C"/>
    <property type="match status" value="1"/>
</dbReference>
<dbReference type="OrthoDB" id="10261055at2759"/>
<keyword evidence="11" id="KW-1185">Reference proteome</keyword>
<reference evidence="10 11" key="1">
    <citation type="journal article" date="2018" name="Mol. Biol. Evol.">
        <title>Broad Genomic Sampling Reveals a Smut Pathogenic Ancestry of the Fungal Clade Ustilaginomycotina.</title>
        <authorList>
            <person name="Kijpornyongpan T."/>
            <person name="Mondo S.J."/>
            <person name="Barry K."/>
            <person name="Sandor L."/>
            <person name="Lee J."/>
            <person name="Lipzen A."/>
            <person name="Pangilinan J."/>
            <person name="LaButti K."/>
            <person name="Hainaut M."/>
            <person name="Henrissat B."/>
            <person name="Grigoriev I.V."/>
            <person name="Spatafora J.W."/>
            <person name="Aime M.C."/>
        </authorList>
    </citation>
    <scope>NUCLEOTIDE SEQUENCE [LARGE SCALE GENOMIC DNA]</scope>
    <source>
        <strain evidence="10 11">MCA 4718</strain>
    </source>
</reference>
<evidence type="ECO:0000313" key="10">
    <source>
        <dbReference type="EMBL" id="PWN21133.1"/>
    </source>
</evidence>
<dbReference type="InterPro" id="IPR027291">
    <property type="entry name" value="Glyco_hydro_38_N_sf"/>
</dbReference>
<dbReference type="STRING" id="1684307.A0A316U9Q0"/>
<gene>
    <name evidence="10" type="ORF">BCV69DRAFT_259449</name>
</gene>
<feature type="domain" description="Glycoside hydrolase family 38 central" evidence="9">
    <location>
        <begin position="553"/>
        <end position="634"/>
    </location>
</feature>
<comment type="function">
    <text evidence="7">Degrades free oligosaccharides in the vacuole.</text>
</comment>
<protein>
    <recommendedName>
        <fullName evidence="8">Alpha-mannosidase</fullName>
        <ecNumber evidence="3">3.2.1.24</ecNumber>
    </recommendedName>
</protein>
<dbReference type="SUPFAM" id="SSF88688">
    <property type="entry name" value="Families 57/38 glycoside transferase middle domain"/>
    <property type="match status" value="1"/>
</dbReference>
<dbReference type="InterPro" id="IPR011682">
    <property type="entry name" value="Glyco_hydro_38_C"/>
</dbReference>
<dbReference type="Proteomes" id="UP000245942">
    <property type="component" value="Unassembled WGS sequence"/>
</dbReference>
<dbReference type="InterPro" id="IPR011330">
    <property type="entry name" value="Glyco_hydro/deAcase_b/a-brl"/>
</dbReference>
<dbReference type="Pfam" id="PF01074">
    <property type="entry name" value="Glyco_hydro_38N"/>
    <property type="match status" value="1"/>
</dbReference>
<evidence type="ECO:0000256" key="3">
    <source>
        <dbReference type="ARBA" id="ARBA00012752"/>
    </source>
</evidence>
<dbReference type="InterPro" id="IPR011013">
    <property type="entry name" value="Gal_mutarotase_sf_dom"/>
</dbReference>
<evidence type="ECO:0000259" key="9">
    <source>
        <dbReference type="SMART" id="SM00872"/>
    </source>
</evidence>
<dbReference type="InterPro" id="IPR015341">
    <property type="entry name" value="Glyco_hydro_38_cen"/>
</dbReference>
<dbReference type="GO" id="GO:0030246">
    <property type="term" value="F:carbohydrate binding"/>
    <property type="evidence" value="ECO:0007669"/>
    <property type="project" value="InterPro"/>
</dbReference>
<dbReference type="InterPro" id="IPR054723">
    <property type="entry name" value="Ams1-like_N"/>
</dbReference>
<evidence type="ECO:0000256" key="7">
    <source>
        <dbReference type="ARBA" id="ARBA00054985"/>
    </source>
</evidence>
<dbReference type="SUPFAM" id="SSF88713">
    <property type="entry name" value="Glycoside hydrolase/deacetylase"/>
    <property type="match status" value="1"/>
</dbReference>
<evidence type="ECO:0000256" key="2">
    <source>
        <dbReference type="ARBA" id="ARBA00009792"/>
    </source>
</evidence>
<dbReference type="GO" id="GO:0006013">
    <property type="term" value="P:mannose metabolic process"/>
    <property type="evidence" value="ECO:0007669"/>
    <property type="project" value="InterPro"/>
</dbReference>
<evidence type="ECO:0000256" key="6">
    <source>
        <dbReference type="ARBA" id="ARBA00023295"/>
    </source>
</evidence>
<dbReference type="InterPro" id="IPR037094">
    <property type="entry name" value="Glyco_hydro_38_cen_sf"/>
</dbReference>
<dbReference type="GO" id="GO:0000329">
    <property type="term" value="C:fungal-type vacuole membrane"/>
    <property type="evidence" value="ECO:0007669"/>
    <property type="project" value="TreeGrafter"/>
</dbReference>
<dbReference type="Pfam" id="PF22907">
    <property type="entry name" value="Ams1-like_1st"/>
    <property type="match status" value="1"/>
</dbReference>
<evidence type="ECO:0000256" key="1">
    <source>
        <dbReference type="ARBA" id="ARBA00000365"/>
    </source>
</evidence>
<evidence type="ECO:0000256" key="4">
    <source>
        <dbReference type="ARBA" id="ARBA00022723"/>
    </source>
</evidence>
<dbReference type="FunFam" id="3.20.110.10:FF:000002">
    <property type="entry name" value="alpha-mannosidase 2C1 isoform X1"/>
    <property type="match status" value="1"/>
</dbReference>
<evidence type="ECO:0000313" key="11">
    <source>
        <dbReference type="Proteomes" id="UP000245942"/>
    </source>
</evidence>
<keyword evidence="4" id="KW-0479">Metal-binding</keyword>
<dbReference type="FunFam" id="2.70.98.30:FF:000001">
    <property type="entry name" value="alpha-mannosidase 2C1 isoform X2"/>
    <property type="match status" value="1"/>
</dbReference>
<accession>A0A316U9Q0</accession>
<comment type="catalytic activity">
    <reaction evidence="1">
        <text>Hydrolysis of terminal, non-reducing alpha-D-mannose residues in alpha-D-mannosides.</text>
        <dbReference type="EC" id="3.2.1.24"/>
    </reaction>
</comment>
<evidence type="ECO:0000256" key="8">
    <source>
        <dbReference type="ARBA" id="ARBA00071615"/>
    </source>
</evidence>
<dbReference type="CDD" id="cd10812">
    <property type="entry name" value="GH38N_AMII_ScAms1_like"/>
    <property type="match status" value="1"/>
</dbReference>
<dbReference type="FunFam" id="1.20.1270.50:FF:000004">
    <property type="entry name" value="alpha-mannosidase 2C1 isoform X1"/>
    <property type="match status" value="1"/>
</dbReference>
<proteinExistence type="inferred from homology"/>
<dbReference type="InterPro" id="IPR000602">
    <property type="entry name" value="Glyco_hydro_38_N"/>
</dbReference>
<keyword evidence="6" id="KW-0326">Glycosidase</keyword>
<name>A0A316U9Q0_9BASI</name>
<dbReference type="PANTHER" id="PTHR46017:SF1">
    <property type="entry name" value="ALPHA-MANNOSIDASE 2C1"/>
    <property type="match status" value="1"/>
</dbReference>
<dbReference type="InterPro" id="IPR041147">
    <property type="entry name" value="GH38_C"/>
</dbReference>
<dbReference type="GO" id="GO:0046872">
    <property type="term" value="F:metal ion binding"/>
    <property type="evidence" value="ECO:0007669"/>
    <property type="project" value="UniProtKB-KW"/>
</dbReference>